<protein>
    <recommendedName>
        <fullName evidence="3">Fatty-acid and retinol-binding protein 1</fullName>
    </recommendedName>
</protein>
<evidence type="ECO:0000313" key="9">
    <source>
        <dbReference type="EMBL" id="KAK6745368.1"/>
    </source>
</evidence>
<evidence type="ECO:0000256" key="8">
    <source>
        <dbReference type="SAM" id="SignalP"/>
    </source>
</evidence>
<comment type="subcellular location">
    <subcellularLocation>
        <location evidence="1">Secreted</location>
    </subcellularLocation>
</comment>
<keyword evidence="10" id="KW-1185">Reference proteome</keyword>
<keyword evidence="7" id="KW-0446">Lipid-binding</keyword>
<accession>A0ABR1D5A9</accession>
<feature type="signal peptide" evidence="8">
    <location>
        <begin position="1"/>
        <end position="20"/>
    </location>
</feature>
<comment type="caution">
    <text evidence="9">The sequence shown here is derived from an EMBL/GenBank/DDBJ whole genome shotgun (WGS) entry which is preliminary data.</text>
</comment>
<proteinExistence type="inferred from homology"/>
<reference evidence="9 10" key="1">
    <citation type="submission" date="2023-08" db="EMBL/GenBank/DDBJ databases">
        <title>A Necator americanus chromosomal reference genome.</title>
        <authorList>
            <person name="Ilik V."/>
            <person name="Petrzelkova K.J."/>
            <person name="Pardy F."/>
            <person name="Fuh T."/>
            <person name="Niatou-Singa F.S."/>
            <person name="Gouil Q."/>
            <person name="Baker L."/>
            <person name="Ritchie M.E."/>
            <person name="Jex A.R."/>
            <person name="Gazzola D."/>
            <person name="Li H."/>
            <person name="Toshio Fujiwara R."/>
            <person name="Zhan B."/>
            <person name="Aroian R.V."/>
            <person name="Pafco B."/>
            <person name="Schwarz E.M."/>
        </authorList>
    </citation>
    <scope>NUCLEOTIDE SEQUENCE [LARGE SCALE GENOMIC DNA]</scope>
    <source>
        <strain evidence="9 10">Aroian</strain>
        <tissue evidence="9">Whole animal</tissue>
    </source>
</reference>
<keyword evidence="6" id="KW-0175">Coiled coil</keyword>
<feature type="chain" id="PRO_5047324716" description="Fatty-acid and retinol-binding protein 1" evidence="8">
    <location>
        <begin position="21"/>
        <end position="175"/>
    </location>
</feature>
<comment type="similarity">
    <text evidence="2">Belongs to the fatty-acid and retinol-binding protein (FARBP) family.</text>
</comment>
<sequence length="175" mass="19365">MIRQIALIVLLFTQFLLVPAFKYEDIPADYRDLMPPEARDFLQNLSDGDKTVLKEVFKAGPYKDTEESIAALKKKSPELGAKVEKLHAMVKSKIAALGPEAKGFAEKSIEIARGIKARYYTGNEPTKDDLKASVKEVLKLYKAMSDAGKADFGKQFPFLAKVFESGKAAKFAGEN</sequence>
<dbReference type="InterPro" id="IPR008632">
    <property type="entry name" value="Gp-FAR-1"/>
</dbReference>
<dbReference type="EMBL" id="JAVFWL010000003">
    <property type="protein sequence ID" value="KAK6745368.1"/>
    <property type="molecule type" value="Genomic_DNA"/>
</dbReference>
<evidence type="ECO:0000256" key="1">
    <source>
        <dbReference type="ARBA" id="ARBA00004613"/>
    </source>
</evidence>
<keyword evidence="5 8" id="KW-0732">Signal</keyword>
<keyword evidence="4" id="KW-0964">Secreted</keyword>
<gene>
    <name evidence="9" type="primary">Necator_chrIII.g12620</name>
    <name evidence="9" type="ORF">RB195_011853</name>
</gene>
<evidence type="ECO:0000313" key="10">
    <source>
        <dbReference type="Proteomes" id="UP001303046"/>
    </source>
</evidence>
<name>A0ABR1D5A9_NECAM</name>
<dbReference type="PANTHER" id="PTHR31418:SF7">
    <property type="entry name" value="FATTY-ACID AND RETINOL-BINDING PROTEIN 1"/>
    <property type="match status" value="1"/>
</dbReference>
<dbReference type="Pfam" id="PF05823">
    <property type="entry name" value="Gp-FAR-1"/>
    <property type="match status" value="1"/>
</dbReference>
<dbReference type="PANTHER" id="PTHR31418">
    <property type="entry name" value="FATTY-ACID AND RETINOL-BINDING PROTEIN 1"/>
    <property type="match status" value="1"/>
</dbReference>
<evidence type="ECO:0000256" key="4">
    <source>
        <dbReference type="ARBA" id="ARBA00022525"/>
    </source>
</evidence>
<dbReference type="Proteomes" id="UP001303046">
    <property type="component" value="Unassembled WGS sequence"/>
</dbReference>
<evidence type="ECO:0000256" key="7">
    <source>
        <dbReference type="ARBA" id="ARBA00023121"/>
    </source>
</evidence>
<evidence type="ECO:0000256" key="5">
    <source>
        <dbReference type="ARBA" id="ARBA00022729"/>
    </source>
</evidence>
<evidence type="ECO:0000256" key="2">
    <source>
        <dbReference type="ARBA" id="ARBA00006648"/>
    </source>
</evidence>
<dbReference type="Gene3D" id="1.20.120.1100">
    <property type="match status" value="1"/>
</dbReference>
<evidence type="ECO:0000256" key="6">
    <source>
        <dbReference type="ARBA" id="ARBA00023054"/>
    </source>
</evidence>
<organism evidence="9 10">
    <name type="scientific">Necator americanus</name>
    <name type="common">Human hookworm</name>
    <dbReference type="NCBI Taxonomy" id="51031"/>
    <lineage>
        <taxon>Eukaryota</taxon>
        <taxon>Metazoa</taxon>
        <taxon>Ecdysozoa</taxon>
        <taxon>Nematoda</taxon>
        <taxon>Chromadorea</taxon>
        <taxon>Rhabditida</taxon>
        <taxon>Rhabditina</taxon>
        <taxon>Rhabditomorpha</taxon>
        <taxon>Strongyloidea</taxon>
        <taxon>Ancylostomatidae</taxon>
        <taxon>Bunostominae</taxon>
        <taxon>Necator</taxon>
    </lineage>
</organism>
<evidence type="ECO:0000256" key="3">
    <source>
        <dbReference type="ARBA" id="ARBA00017453"/>
    </source>
</evidence>